<organism evidence="14 15">
    <name type="scientific">Sphingomonas psychrolutea</name>
    <dbReference type="NCBI Taxonomy" id="1259676"/>
    <lineage>
        <taxon>Bacteria</taxon>
        <taxon>Pseudomonadati</taxon>
        <taxon>Pseudomonadota</taxon>
        <taxon>Alphaproteobacteria</taxon>
        <taxon>Sphingomonadales</taxon>
        <taxon>Sphingomonadaceae</taxon>
        <taxon>Sphingomonas</taxon>
    </lineage>
</organism>
<keyword evidence="4" id="KW-0597">Phosphoprotein</keyword>
<evidence type="ECO:0000313" key="14">
    <source>
        <dbReference type="EMBL" id="GGA36266.1"/>
    </source>
</evidence>
<gene>
    <name evidence="14" type="ORF">GCM10011395_03190</name>
</gene>
<dbReference type="Gene3D" id="1.10.287.130">
    <property type="match status" value="1"/>
</dbReference>
<accession>A0ABQ1G5L0</accession>
<dbReference type="SMART" id="SM00304">
    <property type="entry name" value="HAMP"/>
    <property type="match status" value="1"/>
</dbReference>
<reference evidence="15" key="1">
    <citation type="journal article" date="2019" name="Int. J. Syst. Evol. Microbiol.">
        <title>The Global Catalogue of Microorganisms (GCM) 10K type strain sequencing project: providing services to taxonomists for standard genome sequencing and annotation.</title>
        <authorList>
            <consortium name="The Broad Institute Genomics Platform"/>
            <consortium name="The Broad Institute Genome Sequencing Center for Infectious Disease"/>
            <person name="Wu L."/>
            <person name="Ma J."/>
        </authorList>
    </citation>
    <scope>NUCLEOTIDE SEQUENCE [LARGE SCALE GENOMIC DNA]</scope>
    <source>
        <strain evidence="15">CGMCC 1.10106</strain>
    </source>
</reference>
<dbReference type="CDD" id="cd00075">
    <property type="entry name" value="HATPase"/>
    <property type="match status" value="1"/>
</dbReference>
<evidence type="ECO:0000256" key="8">
    <source>
        <dbReference type="ARBA" id="ARBA00022989"/>
    </source>
</evidence>
<dbReference type="PANTHER" id="PTHR45436:SF8">
    <property type="entry name" value="HISTIDINE KINASE"/>
    <property type="match status" value="1"/>
</dbReference>
<dbReference type="InterPro" id="IPR036097">
    <property type="entry name" value="HisK_dim/P_sf"/>
</dbReference>
<dbReference type="Pfam" id="PF02518">
    <property type="entry name" value="HATPase_c"/>
    <property type="match status" value="1"/>
</dbReference>
<dbReference type="PANTHER" id="PTHR45436">
    <property type="entry name" value="SENSOR HISTIDINE KINASE YKOH"/>
    <property type="match status" value="1"/>
</dbReference>
<keyword evidence="9" id="KW-0902">Two-component regulatory system</keyword>
<evidence type="ECO:0000256" key="11">
    <source>
        <dbReference type="SAM" id="Phobius"/>
    </source>
</evidence>
<evidence type="ECO:0000256" key="5">
    <source>
        <dbReference type="ARBA" id="ARBA00022679"/>
    </source>
</evidence>
<dbReference type="InterPro" id="IPR003661">
    <property type="entry name" value="HisK_dim/P_dom"/>
</dbReference>
<evidence type="ECO:0000259" key="12">
    <source>
        <dbReference type="PROSITE" id="PS50109"/>
    </source>
</evidence>
<dbReference type="InterPro" id="IPR003660">
    <property type="entry name" value="HAMP_dom"/>
</dbReference>
<dbReference type="EMBL" id="BMDW01000002">
    <property type="protein sequence ID" value="GGA36266.1"/>
    <property type="molecule type" value="Genomic_DNA"/>
</dbReference>
<proteinExistence type="predicted"/>
<evidence type="ECO:0000256" key="3">
    <source>
        <dbReference type="ARBA" id="ARBA00012438"/>
    </source>
</evidence>
<protein>
    <recommendedName>
        <fullName evidence="3">histidine kinase</fullName>
        <ecNumber evidence="3">2.7.13.3</ecNumber>
    </recommendedName>
</protein>
<dbReference type="GO" id="GO:0016301">
    <property type="term" value="F:kinase activity"/>
    <property type="evidence" value="ECO:0007669"/>
    <property type="project" value="UniProtKB-KW"/>
</dbReference>
<feature type="transmembrane region" description="Helical" evidence="11">
    <location>
        <begin position="151"/>
        <end position="177"/>
    </location>
</feature>
<dbReference type="SUPFAM" id="SSF47384">
    <property type="entry name" value="Homodimeric domain of signal transducing histidine kinase"/>
    <property type="match status" value="1"/>
</dbReference>
<dbReference type="InterPro" id="IPR050428">
    <property type="entry name" value="TCS_sensor_his_kinase"/>
</dbReference>
<dbReference type="Pfam" id="PF00672">
    <property type="entry name" value="HAMP"/>
    <property type="match status" value="1"/>
</dbReference>
<comment type="subcellular location">
    <subcellularLocation>
        <location evidence="2">Membrane</location>
    </subcellularLocation>
</comment>
<evidence type="ECO:0000313" key="15">
    <source>
        <dbReference type="Proteomes" id="UP000618591"/>
    </source>
</evidence>
<dbReference type="PROSITE" id="PS50885">
    <property type="entry name" value="HAMP"/>
    <property type="match status" value="1"/>
</dbReference>
<comment type="catalytic activity">
    <reaction evidence="1">
        <text>ATP + protein L-histidine = ADP + protein N-phospho-L-histidine.</text>
        <dbReference type="EC" id="2.7.13.3"/>
    </reaction>
</comment>
<keyword evidence="5" id="KW-0808">Transferase</keyword>
<dbReference type="InterPro" id="IPR036890">
    <property type="entry name" value="HATPase_C_sf"/>
</dbReference>
<keyword evidence="8 11" id="KW-1133">Transmembrane helix</keyword>
<dbReference type="InterPro" id="IPR004358">
    <property type="entry name" value="Sig_transdc_His_kin-like_C"/>
</dbReference>
<feature type="domain" description="Histidine kinase" evidence="12">
    <location>
        <begin position="236"/>
        <end position="442"/>
    </location>
</feature>
<evidence type="ECO:0000256" key="2">
    <source>
        <dbReference type="ARBA" id="ARBA00004370"/>
    </source>
</evidence>
<dbReference type="SMART" id="SM00387">
    <property type="entry name" value="HATPase_c"/>
    <property type="match status" value="1"/>
</dbReference>
<sequence>MLKVKSSAAYRIAITYSAAFALAVVLLGAAMYQVADADFRRQQDGLLKQEAANLAQEYDEGGLPDIVSAIETREAGSSIKAFGYALFDHSGRRIAGALDTARPTLGLGMIAFRDPIEGPDSARADARDLRDGYRLVVARDTEIMEGIDRTIVLLFGSAFVLVIAFGVVGALVLGGYLQKRLDGISGVARAIMSGDMAQRVPVGVRGDEFDAAGAALNTMLDRIGQLMDNLRQVSSDVAHDLRTPLLRLRNQLEQVGTVEGAAARAIEQGDAVLALFAALLRIAEVEGGGLTRSFVLADVSALTIDIAESFAPAFADGGRRLTWSVAPGIAVLGERELIAQALVNLLDNARLHTPPGTRIEIRLVADDRTAQLSVADNGAGVPVADHARILQRFARGEASRTTPGNGLGLSLVAAVAAAHGGSVAVADNDPGLCVTLTFPKVA</sequence>
<keyword evidence="6 11" id="KW-0812">Transmembrane</keyword>
<dbReference type="RefSeq" id="WP_188445035.1">
    <property type="nucleotide sequence ID" value="NZ_BMDW01000002.1"/>
</dbReference>
<dbReference type="PRINTS" id="PR00344">
    <property type="entry name" value="BCTRLSENSOR"/>
</dbReference>
<dbReference type="InterPro" id="IPR003594">
    <property type="entry name" value="HATPase_dom"/>
</dbReference>
<dbReference type="InterPro" id="IPR005467">
    <property type="entry name" value="His_kinase_dom"/>
</dbReference>
<feature type="transmembrane region" description="Helical" evidence="11">
    <location>
        <begin position="12"/>
        <end position="32"/>
    </location>
</feature>
<evidence type="ECO:0000256" key="7">
    <source>
        <dbReference type="ARBA" id="ARBA00022777"/>
    </source>
</evidence>
<evidence type="ECO:0000256" key="10">
    <source>
        <dbReference type="ARBA" id="ARBA00023136"/>
    </source>
</evidence>
<dbReference type="CDD" id="cd06225">
    <property type="entry name" value="HAMP"/>
    <property type="match status" value="1"/>
</dbReference>
<comment type="caution">
    <text evidence="14">The sequence shown here is derived from an EMBL/GenBank/DDBJ whole genome shotgun (WGS) entry which is preliminary data.</text>
</comment>
<feature type="domain" description="HAMP" evidence="13">
    <location>
        <begin position="175"/>
        <end position="228"/>
    </location>
</feature>
<evidence type="ECO:0000256" key="4">
    <source>
        <dbReference type="ARBA" id="ARBA00022553"/>
    </source>
</evidence>
<name>A0ABQ1G5L0_9SPHN</name>
<dbReference type="SUPFAM" id="SSF55874">
    <property type="entry name" value="ATPase domain of HSP90 chaperone/DNA topoisomerase II/histidine kinase"/>
    <property type="match status" value="1"/>
</dbReference>
<evidence type="ECO:0000256" key="1">
    <source>
        <dbReference type="ARBA" id="ARBA00000085"/>
    </source>
</evidence>
<dbReference type="PROSITE" id="PS50109">
    <property type="entry name" value="HIS_KIN"/>
    <property type="match status" value="1"/>
</dbReference>
<dbReference type="EC" id="2.7.13.3" evidence="3"/>
<evidence type="ECO:0000256" key="9">
    <source>
        <dbReference type="ARBA" id="ARBA00023012"/>
    </source>
</evidence>
<dbReference type="Gene3D" id="3.30.565.10">
    <property type="entry name" value="Histidine kinase-like ATPase, C-terminal domain"/>
    <property type="match status" value="1"/>
</dbReference>
<dbReference type="Proteomes" id="UP000618591">
    <property type="component" value="Unassembled WGS sequence"/>
</dbReference>
<evidence type="ECO:0000259" key="13">
    <source>
        <dbReference type="PROSITE" id="PS50885"/>
    </source>
</evidence>
<keyword evidence="10 11" id="KW-0472">Membrane</keyword>
<dbReference type="SMART" id="SM00388">
    <property type="entry name" value="HisKA"/>
    <property type="match status" value="1"/>
</dbReference>
<evidence type="ECO:0000256" key="6">
    <source>
        <dbReference type="ARBA" id="ARBA00022692"/>
    </source>
</evidence>
<keyword evidence="15" id="KW-1185">Reference proteome</keyword>
<keyword evidence="7 14" id="KW-0418">Kinase</keyword>